<comment type="similarity">
    <text evidence="3">Belongs to the extended synaptotagmin family.</text>
</comment>
<sequence length="803" mass="91030">PARGEAGAQPGQAEAANKTEYKMTPAAEVKEYEVSGGAAPPEQRTSQSSEITNEEVRGKTNHRVPGLMDLLTHFAKAFFYLFPVYLTGYFGLSIAWIVFGLFVWMWWKKNRSAKLSRLQAAFRLVDEERLVITNEIKQELPPWVHFPDVERVEWLNKIVSQAWPYIGIYLEKLFKDRIEPSICGSNVYLKTFIFSKLHFGEKSPKIAGVKVYTDEVDKRQVIIDLQISYIGDCEINVEIKKVCKAGLKGVLLHGTLRVILEPLIGQMPLVGAVTLFFIRPPVLCFVVLLDCSSLTIICFLPSEMSDTKILDAIASYMVLPNRFTCPLTSKINVSHLRFPLPHGVVRIYVKQAADLIRKDTYLMGMVQGKSDPYAVVRIGTQTFRSKTIKGNLNPAWNEIYEAVVHEAPGQDLEVELYDEDPDKDDFLGSLLIDLGEVRKDRVVEEWFPLNDVDHGKIHLKLEWLSFNNPFFSNKQKYIKVICSILVLNLTANYVKLICYNSSAPVWEQAFTFFIKNIHSQELNIEIKDKGKECVLGTLDIPLYQVLAAPDMTLNQRFQLEHSGPNSLIKMKLVLRVLSIEEPNPDSIYQGINALKKVPISIKKKRSGSKQETPPLALRSSDVAAMPFNGIIDEQLEREESNRSSQLANEIKSKVPAQSSSSETSVKRDTTSEFSFINSIHELNDQELHLGEIQLSVHYSTPRHSLVVLIQCCRNLIPCSNDGADPYVRAYLLPDKSWSGRKKTQVKKRTLNPQYNEKFEFSVSSDEVHKRKLDIAVKNNRSFGSHERKELGKVTFASQSMKLA</sequence>
<evidence type="ECO:0000313" key="19">
    <source>
        <dbReference type="Ensembl" id="ENSCMIP00000013332.1"/>
    </source>
</evidence>
<dbReference type="InParanoid" id="A0A4W3HDV7"/>
<reference evidence="20" key="3">
    <citation type="journal article" date="2014" name="Nature">
        <title>Elephant shark genome provides unique insights into gnathostome evolution.</title>
        <authorList>
            <consortium name="International Elephant Shark Genome Sequencing Consortium"/>
            <person name="Venkatesh B."/>
            <person name="Lee A.P."/>
            <person name="Ravi V."/>
            <person name="Maurya A.K."/>
            <person name="Lian M.M."/>
            <person name="Swann J.B."/>
            <person name="Ohta Y."/>
            <person name="Flajnik M.F."/>
            <person name="Sutoh Y."/>
            <person name="Kasahara M."/>
            <person name="Hoon S."/>
            <person name="Gangu V."/>
            <person name="Roy S.W."/>
            <person name="Irimia M."/>
            <person name="Korzh V."/>
            <person name="Kondrychyn I."/>
            <person name="Lim Z.W."/>
            <person name="Tay B.H."/>
            <person name="Tohari S."/>
            <person name="Kong K.W."/>
            <person name="Ho S."/>
            <person name="Lorente-Galdos B."/>
            <person name="Quilez J."/>
            <person name="Marques-Bonet T."/>
            <person name="Raney B.J."/>
            <person name="Ingham P.W."/>
            <person name="Tay A."/>
            <person name="Hillier L.W."/>
            <person name="Minx P."/>
            <person name="Boehm T."/>
            <person name="Wilson R.K."/>
            <person name="Brenner S."/>
            <person name="Warren W.C."/>
        </authorList>
    </citation>
    <scope>NUCLEOTIDE SEQUENCE [LARGE SCALE GENOMIC DNA]</scope>
</reference>
<dbReference type="PROSITE" id="PS50004">
    <property type="entry name" value="C2"/>
    <property type="match status" value="2"/>
</dbReference>
<dbReference type="PANTHER" id="PTHR45761:SF4">
    <property type="entry name" value="EXTENDED SYNAPTOTAGMIN-3"/>
    <property type="match status" value="1"/>
</dbReference>
<dbReference type="FunFam" id="2.60.40.150:FF:000025">
    <property type="entry name" value="Extended synaptotagmin 2"/>
    <property type="match status" value="1"/>
</dbReference>
<keyword evidence="14 16" id="KW-0472">Membrane</keyword>
<evidence type="ECO:0000256" key="14">
    <source>
        <dbReference type="ARBA" id="ARBA00023136"/>
    </source>
</evidence>
<dbReference type="CDD" id="cd08391">
    <property type="entry name" value="C2A_C2C_Synaptotagmin_like"/>
    <property type="match status" value="1"/>
</dbReference>
<dbReference type="GO" id="GO:0005886">
    <property type="term" value="C:plasma membrane"/>
    <property type="evidence" value="ECO:0007669"/>
    <property type="project" value="UniProtKB-SubCell"/>
</dbReference>
<gene>
    <name evidence="19" type="primary">LOC103184846</name>
</gene>
<dbReference type="SUPFAM" id="SSF49562">
    <property type="entry name" value="C2 domain (Calcium/lipid-binding domain, CaLB)"/>
    <property type="match status" value="3"/>
</dbReference>
<dbReference type="STRING" id="7868.ENSCMIP00000013332"/>
<dbReference type="Gene3D" id="2.60.40.150">
    <property type="entry name" value="C2 domain"/>
    <property type="match status" value="3"/>
</dbReference>
<keyword evidence="20" id="KW-1185">Reference proteome</keyword>
<evidence type="ECO:0000256" key="7">
    <source>
        <dbReference type="ARBA" id="ARBA00022723"/>
    </source>
</evidence>
<accession>A0A4W3HDV7</accession>
<dbReference type="AlphaFoldDB" id="A0A4W3HDV7"/>
<dbReference type="PROSITE" id="PS51847">
    <property type="entry name" value="SMP"/>
    <property type="match status" value="1"/>
</dbReference>
<feature type="transmembrane region" description="Helical" evidence="16">
    <location>
        <begin position="77"/>
        <end position="107"/>
    </location>
</feature>
<evidence type="ECO:0000256" key="13">
    <source>
        <dbReference type="ARBA" id="ARBA00023121"/>
    </source>
</evidence>
<dbReference type="InterPro" id="IPR035892">
    <property type="entry name" value="C2_domain_sf"/>
</dbReference>
<evidence type="ECO:0000256" key="10">
    <source>
        <dbReference type="ARBA" id="ARBA00022837"/>
    </source>
</evidence>
<dbReference type="SMART" id="SM00239">
    <property type="entry name" value="C2"/>
    <property type="match status" value="3"/>
</dbReference>
<comment type="subcellular location">
    <subcellularLocation>
        <location evidence="1">Cell membrane</location>
        <topology evidence="1">Peripheral membrane protein</topology>
    </subcellularLocation>
    <subcellularLocation>
        <location evidence="2">Endoplasmic reticulum membrane</location>
        <topology evidence="2">Multi-pass membrane protein</topology>
    </subcellularLocation>
</comment>
<evidence type="ECO:0000256" key="8">
    <source>
        <dbReference type="ARBA" id="ARBA00022737"/>
    </source>
</evidence>
<dbReference type="InterPro" id="IPR037733">
    <property type="entry name" value="Ext_Synaptotagmin_C2A"/>
</dbReference>
<keyword evidence="13" id="KW-0446">Lipid-binding</keyword>
<dbReference type="Proteomes" id="UP000314986">
    <property type="component" value="Unassembled WGS sequence"/>
</dbReference>
<keyword evidence="11 16" id="KW-1133">Transmembrane helix</keyword>
<keyword evidence="4" id="KW-0813">Transport</keyword>
<evidence type="ECO:0000256" key="11">
    <source>
        <dbReference type="ARBA" id="ARBA00022989"/>
    </source>
</evidence>
<feature type="domain" description="C2" evidence="17">
    <location>
        <begin position="327"/>
        <end position="447"/>
    </location>
</feature>
<organism evidence="19 20">
    <name type="scientific">Callorhinchus milii</name>
    <name type="common">Ghost shark</name>
    <dbReference type="NCBI Taxonomy" id="7868"/>
    <lineage>
        <taxon>Eukaryota</taxon>
        <taxon>Metazoa</taxon>
        <taxon>Chordata</taxon>
        <taxon>Craniata</taxon>
        <taxon>Vertebrata</taxon>
        <taxon>Chondrichthyes</taxon>
        <taxon>Holocephali</taxon>
        <taxon>Chimaeriformes</taxon>
        <taxon>Callorhinchidae</taxon>
        <taxon>Callorhinchus</taxon>
    </lineage>
</organism>
<feature type="compositionally biased region" description="Low complexity" evidence="15">
    <location>
        <begin position="1"/>
        <end position="16"/>
    </location>
</feature>
<dbReference type="GeneTree" id="ENSGT00940000156086"/>
<keyword evidence="9" id="KW-0256">Endoplasmic reticulum</keyword>
<name>A0A4W3HDV7_CALMI</name>
<dbReference type="InterPro" id="IPR037752">
    <property type="entry name" value="C2C_KIAA1228"/>
</dbReference>
<dbReference type="GO" id="GO:0031210">
    <property type="term" value="F:phosphatidylcholine binding"/>
    <property type="evidence" value="ECO:0007669"/>
    <property type="project" value="TreeGrafter"/>
</dbReference>
<evidence type="ECO:0000256" key="4">
    <source>
        <dbReference type="ARBA" id="ARBA00022448"/>
    </source>
</evidence>
<dbReference type="PANTHER" id="PTHR45761">
    <property type="entry name" value="EXTENDED SYNAPTOTAGMIN-LIKE PROTEIN 2, ISOFORM C"/>
    <property type="match status" value="1"/>
</dbReference>
<feature type="domain" description="SMP-LTD" evidence="18">
    <location>
        <begin position="148"/>
        <end position="328"/>
    </location>
</feature>
<evidence type="ECO:0000256" key="3">
    <source>
        <dbReference type="ARBA" id="ARBA00005867"/>
    </source>
</evidence>
<dbReference type="GO" id="GO:0005509">
    <property type="term" value="F:calcium ion binding"/>
    <property type="evidence" value="ECO:0007669"/>
    <property type="project" value="TreeGrafter"/>
</dbReference>
<keyword evidence="10" id="KW-0106">Calcium</keyword>
<feature type="region of interest" description="Disordered" evidence="15">
    <location>
        <begin position="1"/>
        <end position="58"/>
    </location>
</feature>
<keyword evidence="12" id="KW-0445">Lipid transport</keyword>
<dbReference type="CDD" id="cd04030">
    <property type="entry name" value="C2C_KIAA1228"/>
    <property type="match status" value="1"/>
</dbReference>
<reference evidence="19" key="4">
    <citation type="submission" date="2025-08" db="UniProtKB">
        <authorList>
            <consortium name="Ensembl"/>
        </authorList>
    </citation>
    <scope>IDENTIFICATION</scope>
</reference>
<proteinExistence type="inferred from homology"/>
<keyword evidence="8" id="KW-0677">Repeat</keyword>
<evidence type="ECO:0000259" key="17">
    <source>
        <dbReference type="PROSITE" id="PS50004"/>
    </source>
</evidence>
<evidence type="ECO:0000259" key="18">
    <source>
        <dbReference type="PROSITE" id="PS51847"/>
    </source>
</evidence>
<reference evidence="20" key="2">
    <citation type="journal article" date="2007" name="PLoS Biol.">
        <title>Survey sequencing and comparative analysis of the elephant shark (Callorhinchus milii) genome.</title>
        <authorList>
            <person name="Venkatesh B."/>
            <person name="Kirkness E.F."/>
            <person name="Loh Y.H."/>
            <person name="Halpern A.L."/>
            <person name="Lee A.P."/>
            <person name="Johnson J."/>
            <person name="Dandona N."/>
            <person name="Viswanathan L.D."/>
            <person name="Tay A."/>
            <person name="Venter J.C."/>
            <person name="Strausberg R.L."/>
            <person name="Brenner S."/>
        </authorList>
    </citation>
    <scope>NUCLEOTIDE SEQUENCE [LARGE SCALE GENOMIC DNA]</scope>
</reference>
<evidence type="ECO:0000256" key="12">
    <source>
        <dbReference type="ARBA" id="ARBA00023055"/>
    </source>
</evidence>
<dbReference type="Pfam" id="PF17047">
    <property type="entry name" value="SMP_LBD"/>
    <property type="match status" value="1"/>
</dbReference>
<keyword evidence="5" id="KW-1003">Cell membrane</keyword>
<reference evidence="20" key="1">
    <citation type="journal article" date="2006" name="Science">
        <title>Ancient noncoding elements conserved in the human genome.</title>
        <authorList>
            <person name="Venkatesh B."/>
            <person name="Kirkness E.F."/>
            <person name="Loh Y.H."/>
            <person name="Halpern A.L."/>
            <person name="Lee A.P."/>
            <person name="Johnson J."/>
            <person name="Dandona N."/>
            <person name="Viswanathan L.D."/>
            <person name="Tay A."/>
            <person name="Venter J.C."/>
            <person name="Strausberg R.L."/>
            <person name="Brenner S."/>
        </authorList>
    </citation>
    <scope>NUCLEOTIDE SEQUENCE [LARGE SCALE GENOMIC DNA]</scope>
</reference>
<evidence type="ECO:0000256" key="1">
    <source>
        <dbReference type="ARBA" id="ARBA00004202"/>
    </source>
</evidence>
<dbReference type="InterPro" id="IPR031468">
    <property type="entry name" value="SMP_LBD"/>
</dbReference>
<dbReference type="InterPro" id="IPR000008">
    <property type="entry name" value="C2_dom"/>
</dbReference>
<evidence type="ECO:0000256" key="16">
    <source>
        <dbReference type="SAM" id="Phobius"/>
    </source>
</evidence>
<dbReference type="GO" id="GO:0005544">
    <property type="term" value="F:calcium-dependent phospholipid binding"/>
    <property type="evidence" value="ECO:0007669"/>
    <property type="project" value="TreeGrafter"/>
</dbReference>
<reference evidence="19" key="5">
    <citation type="submission" date="2025-09" db="UniProtKB">
        <authorList>
            <consortium name="Ensembl"/>
        </authorList>
    </citation>
    <scope>IDENTIFICATION</scope>
</reference>
<evidence type="ECO:0000256" key="6">
    <source>
        <dbReference type="ARBA" id="ARBA00022692"/>
    </source>
</evidence>
<dbReference type="GO" id="GO:0061817">
    <property type="term" value="P:endoplasmic reticulum-plasma membrane tethering"/>
    <property type="evidence" value="ECO:0007669"/>
    <property type="project" value="InterPro"/>
</dbReference>
<feature type="region of interest" description="Disordered" evidence="15">
    <location>
        <begin position="634"/>
        <end position="667"/>
    </location>
</feature>
<evidence type="ECO:0000256" key="9">
    <source>
        <dbReference type="ARBA" id="ARBA00022824"/>
    </source>
</evidence>
<evidence type="ECO:0000256" key="2">
    <source>
        <dbReference type="ARBA" id="ARBA00004477"/>
    </source>
</evidence>
<dbReference type="GO" id="GO:0005789">
    <property type="term" value="C:endoplasmic reticulum membrane"/>
    <property type="evidence" value="ECO:0007669"/>
    <property type="project" value="UniProtKB-SubCell"/>
</dbReference>
<evidence type="ECO:0000256" key="15">
    <source>
        <dbReference type="SAM" id="MobiDB-lite"/>
    </source>
</evidence>
<evidence type="ECO:0000313" key="20">
    <source>
        <dbReference type="Proteomes" id="UP000314986"/>
    </source>
</evidence>
<dbReference type="GO" id="GO:0035091">
    <property type="term" value="F:phosphatidylinositol binding"/>
    <property type="evidence" value="ECO:0007669"/>
    <property type="project" value="TreeGrafter"/>
</dbReference>
<dbReference type="FunFam" id="2.60.40.150:FF:000093">
    <property type="entry name" value="Extended synaptotagmin 3"/>
    <property type="match status" value="1"/>
</dbReference>
<dbReference type="InterPro" id="IPR051634">
    <property type="entry name" value="Extended_Synaptotagmin"/>
</dbReference>
<evidence type="ECO:0000256" key="5">
    <source>
        <dbReference type="ARBA" id="ARBA00022475"/>
    </source>
</evidence>
<dbReference type="GO" id="GO:0006869">
    <property type="term" value="P:lipid transport"/>
    <property type="evidence" value="ECO:0007669"/>
    <property type="project" value="UniProtKB-KW"/>
</dbReference>
<feature type="domain" description="C2" evidence="17">
    <location>
        <begin position="688"/>
        <end position="803"/>
    </location>
</feature>
<dbReference type="Pfam" id="PF00168">
    <property type="entry name" value="C2"/>
    <property type="match status" value="3"/>
</dbReference>
<dbReference type="InterPro" id="IPR039010">
    <property type="entry name" value="Synaptotagmin_SMP"/>
</dbReference>
<keyword evidence="6 16" id="KW-0812">Transmembrane</keyword>
<protein>
    <submittedName>
        <fullName evidence="19">Uncharacterized protein</fullName>
    </submittedName>
</protein>
<dbReference type="Ensembl" id="ENSCMIT00000013624.1">
    <property type="protein sequence ID" value="ENSCMIP00000013332.1"/>
    <property type="gene ID" value="ENSCMIG00000006675.1"/>
</dbReference>
<keyword evidence="7" id="KW-0479">Metal-binding</keyword>
<dbReference type="GO" id="GO:0008429">
    <property type="term" value="F:phosphatidylethanolamine binding"/>
    <property type="evidence" value="ECO:0007669"/>
    <property type="project" value="TreeGrafter"/>
</dbReference>